<keyword evidence="4" id="KW-0067">ATP-binding</keyword>
<dbReference type="GO" id="GO:0005524">
    <property type="term" value="F:ATP binding"/>
    <property type="evidence" value="ECO:0007669"/>
    <property type="project" value="UniProtKB-KW"/>
</dbReference>
<dbReference type="Proteomes" id="UP000006281">
    <property type="component" value="Chromosome"/>
</dbReference>
<evidence type="ECO:0000256" key="6">
    <source>
        <dbReference type="ARBA" id="ARBA00022970"/>
    </source>
</evidence>
<dbReference type="InterPro" id="IPR027417">
    <property type="entry name" value="P-loop_NTPase"/>
</dbReference>
<gene>
    <name evidence="10" type="ordered locus">BN6_07010</name>
</gene>
<sequence>MLPSRAAERPGSTTPQQPPPHGGRCFSQDRWRITCPGCCSRAGESSTTAAARFRAVAANSAPGAFRVLVVPSAGTPFLSRPSDVHATSVRCRVQSWSEIVITVENLTKTFPGSTGQVRALDGVNLDVAAGTVLGVVGPSGAGKSTLARCVALLERPDSGAIRVDGTDLVSLGGPALRAARRQIGVVPQGDSLLRQRTAAGNVALPLESAGVPGPQRRTRVAELLDLVGLTDKAGSYPDQLSGGQRQRIAVARALAASPSVLLADEPTSALDPDTTGSVLTVLDRARAELGVTVLVVTHDMGVVRKICDDVAVLEDGRVVEHGKVLDLVADAASRTAASLLPAVDQNPAAEGAYDRVADVVLVGFAAVGALLPEATSRFGVDLNLLGGGLTRLGETPVARFRVGLNGERADSALEWIAEAGGAVRRTLAGPQGVAA</sequence>
<dbReference type="PROSITE" id="PS50893">
    <property type="entry name" value="ABC_TRANSPORTER_2"/>
    <property type="match status" value="1"/>
</dbReference>
<evidence type="ECO:0000256" key="8">
    <source>
        <dbReference type="SAM" id="MobiDB-lite"/>
    </source>
</evidence>
<dbReference type="SMART" id="SM00382">
    <property type="entry name" value="AAA"/>
    <property type="match status" value="1"/>
</dbReference>
<dbReference type="AlphaFoldDB" id="K0JT77"/>
<dbReference type="PATRIC" id="fig|1179773.3.peg.706"/>
<keyword evidence="5" id="KW-1278">Translocase</keyword>
<dbReference type="SMART" id="SM00930">
    <property type="entry name" value="NIL"/>
    <property type="match status" value="1"/>
</dbReference>
<dbReference type="InterPro" id="IPR018449">
    <property type="entry name" value="NIL_domain"/>
</dbReference>
<evidence type="ECO:0000256" key="3">
    <source>
        <dbReference type="ARBA" id="ARBA00022741"/>
    </source>
</evidence>
<dbReference type="InterPro" id="IPR045865">
    <property type="entry name" value="ACT-like_dom_sf"/>
</dbReference>
<evidence type="ECO:0000256" key="1">
    <source>
        <dbReference type="ARBA" id="ARBA00022448"/>
    </source>
</evidence>
<dbReference type="Pfam" id="PF09383">
    <property type="entry name" value="NIL"/>
    <property type="match status" value="1"/>
</dbReference>
<dbReference type="InterPro" id="IPR003593">
    <property type="entry name" value="AAA+_ATPase"/>
</dbReference>
<keyword evidence="11" id="KW-1185">Reference proteome</keyword>
<dbReference type="SUPFAM" id="SSF55021">
    <property type="entry name" value="ACT-like"/>
    <property type="match status" value="1"/>
</dbReference>
<evidence type="ECO:0000256" key="5">
    <source>
        <dbReference type="ARBA" id="ARBA00022967"/>
    </source>
</evidence>
<reference evidence="10 11" key="1">
    <citation type="journal article" date="2012" name="BMC Genomics">
        <title>Complete genome sequence of Saccharothrix espanaensis DSM 44229T and comparison to the other completely sequenced Pseudonocardiaceae.</title>
        <authorList>
            <person name="Strobel T."/>
            <person name="Al-Dilaimi A."/>
            <person name="Blom J."/>
            <person name="Gessner A."/>
            <person name="Kalinowski J."/>
            <person name="Luzhetska M."/>
            <person name="Puhler A."/>
            <person name="Szczepanowski R."/>
            <person name="Bechthold A."/>
            <person name="Ruckert C."/>
        </authorList>
    </citation>
    <scope>NUCLEOTIDE SEQUENCE [LARGE SCALE GENOMIC DNA]</scope>
    <source>
        <strain evidence="11">ATCC 51144 / DSM 44229 / JCM 9112 / NBRC 15066 / NRRL 15764</strain>
    </source>
</reference>
<feature type="domain" description="ABC transporter" evidence="9">
    <location>
        <begin position="101"/>
        <end position="340"/>
    </location>
</feature>
<dbReference type="PANTHER" id="PTHR43166:SF30">
    <property type="entry name" value="METHIONINE IMPORT ATP-BINDING PROTEIN METN"/>
    <property type="match status" value="1"/>
</dbReference>
<dbReference type="KEGG" id="sesp:BN6_07010"/>
<protein>
    <submittedName>
        <fullName evidence="10">ABC-type transporter</fullName>
    </submittedName>
</protein>
<dbReference type="SUPFAM" id="SSF52540">
    <property type="entry name" value="P-loop containing nucleoside triphosphate hydrolases"/>
    <property type="match status" value="1"/>
</dbReference>
<dbReference type="eggNOG" id="COG1135">
    <property type="taxonomic scope" value="Bacteria"/>
</dbReference>
<keyword evidence="1" id="KW-0813">Transport</keyword>
<evidence type="ECO:0000256" key="7">
    <source>
        <dbReference type="ARBA" id="ARBA00023136"/>
    </source>
</evidence>
<name>K0JT77_SACES</name>
<dbReference type="PROSITE" id="PS00211">
    <property type="entry name" value="ABC_TRANSPORTER_1"/>
    <property type="match status" value="1"/>
</dbReference>
<keyword evidence="7" id="KW-0472">Membrane</keyword>
<feature type="region of interest" description="Disordered" evidence="8">
    <location>
        <begin position="1"/>
        <end position="24"/>
    </location>
</feature>
<dbReference type="InterPro" id="IPR050086">
    <property type="entry name" value="MetN_ABC_transporter-like"/>
</dbReference>
<dbReference type="GO" id="GO:0016887">
    <property type="term" value="F:ATP hydrolysis activity"/>
    <property type="evidence" value="ECO:0007669"/>
    <property type="project" value="InterPro"/>
</dbReference>
<dbReference type="InterPro" id="IPR003439">
    <property type="entry name" value="ABC_transporter-like_ATP-bd"/>
</dbReference>
<proteinExistence type="predicted"/>
<evidence type="ECO:0000313" key="11">
    <source>
        <dbReference type="Proteomes" id="UP000006281"/>
    </source>
</evidence>
<keyword evidence="6" id="KW-0029">Amino-acid transport</keyword>
<dbReference type="STRING" id="1179773.BN6_07010"/>
<keyword evidence="2" id="KW-1003">Cell membrane</keyword>
<dbReference type="HOGENOM" id="CLU_000604_1_3_11"/>
<keyword evidence="3" id="KW-0547">Nucleotide-binding</keyword>
<dbReference type="Pfam" id="PF00005">
    <property type="entry name" value="ABC_tran"/>
    <property type="match status" value="1"/>
</dbReference>
<dbReference type="PANTHER" id="PTHR43166">
    <property type="entry name" value="AMINO ACID IMPORT ATP-BINDING PROTEIN"/>
    <property type="match status" value="1"/>
</dbReference>
<dbReference type="EMBL" id="HE804045">
    <property type="protein sequence ID" value="CCH28029.1"/>
    <property type="molecule type" value="Genomic_DNA"/>
</dbReference>
<evidence type="ECO:0000313" key="10">
    <source>
        <dbReference type="EMBL" id="CCH28029.1"/>
    </source>
</evidence>
<organism evidence="10 11">
    <name type="scientific">Saccharothrix espanaensis (strain ATCC 51144 / DSM 44229 / JCM 9112 / NBRC 15066 / NRRL 15764)</name>
    <dbReference type="NCBI Taxonomy" id="1179773"/>
    <lineage>
        <taxon>Bacteria</taxon>
        <taxon>Bacillati</taxon>
        <taxon>Actinomycetota</taxon>
        <taxon>Actinomycetes</taxon>
        <taxon>Pseudonocardiales</taxon>
        <taxon>Pseudonocardiaceae</taxon>
        <taxon>Saccharothrix</taxon>
    </lineage>
</organism>
<evidence type="ECO:0000259" key="9">
    <source>
        <dbReference type="PROSITE" id="PS50893"/>
    </source>
</evidence>
<evidence type="ECO:0000256" key="4">
    <source>
        <dbReference type="ARBA" id="ARBA00022840"/>
    </source>
</evidence>
<dbReference type="Gene3D" id="3.40.50.300">
    <property type="entry name" value="P-loop containing nucleotide triphosphate hydrolases"/>
    <property type="match status" value="1"/>
</dbReference>
<accession>K0JT77</accession>
<evidence type="ECO:0000256" key="2">
    <source>
        <dbReference type="ARBA" id="ARBA00022475"/>
    </source>
</evidence>
<dbReference type="InterPro" id="IPR017871">
    <property type="entry name" value="ABC_transporter-like_CS"/>
</dbReference>
<dbReference type="GO" id="GO:0006865">
    <property type="term" value="P:amino acid transport"/>
    <property type="evidence" value="ECO:0007669"/>
    <property type="project" value="UniProtKB-KW"/>
</dbReference>